<sequence>MKKALTAAVIAASCLAASQAHALRVDKPGGGSILIDAGDSIVKAQSALGRAARWDTARVCKQPTRSSCRGDTGWGTRHQYIVNGRTFIIDEYDGVITQVDVMR</sequence>
<dbReference type="EMBL" id="FNVQ01000001">
    <property type="protein sequence ID" value="SEG15604.1"/>
    <property type="molecule type" value="Genomic_DNA"/>
</dbReference>
<keyword evidence="1" id="KW-0732">Signal</keyword>
<feature type="chain" id="PRO_5009289876" description="Nickel/cobalt transporter regulator" evidence="1">
    <location>
        <begin position="23"/>
        <end position="103"/>
    </location>
</feature>
<gene>
    <name evidence="2" type="ORF">SAMN05444390_1011516</name>
</gene>
<evidence type="ECO:0008006" key="4">
    <source>
        <dbReference type="Google" id="ProtNLM"/>
    </source>
</evidence>
<evidence type="ECO:0000313" key="2">
    <source>
        <dbReference type="EMBL" id="SEG15604.1"/>
    </source>
</evidence>
<proteinExistence type="predicted"/>
<evidence type="ECO:0000313" key="3">
    <source>
        <dbReference type="Proteomes" id="UP000236745"/>
    </source>
</evidence>
<evidence type="ECO:0000256" key="1">
    <source>
        <dbReference type="SAM" id="SignalP"/>
    </source>
</evidence>
<protein>
    <recommendedName>
        <fullName evidence="4">Nickel/cobalt transporter regulator</fullName>
    </recommendedName>
</protein>
<reference evidence="2 3" key="1">
    <citation type="submission" date="2016-10" db="EMBL/GenBank/DDBJ databases">
        <authorList>
            <person name="de Groot N.N."/>
        </authorList>
    </citation>
    <scope>NUCLEOTIDE SEQUENCE [LARGE SCALE GENOMIC DNA]</scope>
    <source>
        <strain evidence="2 3">DSM 22012</strain>
    </source>
</reference>
<accession>A0A1H5XV20</accession>
<organism evidence="2 3">
    <name type="scientific">Marinobacterium lutimaris</name>
    <dbReference type="NCBI Taxonomy" id="568106"/>
    <lineage>
        <taxon>Bacteria</taxon>
        <taxon>Pseudomonadati</taxon>
        <taxon>Pseudomonadota</taxon>
        <taxon>Gammaproteobacteria</taxon>
        <taxon>Oceanospirillales</taxon>
        <taxon>Oceanospirillaceae</taxon>
        <taxon>Marinobacterium</taxon>
    </lineage>
</organism>
<dbReference type="AlphaFoldDB" id="A0A1H5XV20"/>
<dbReference type="Proteomes" id="UP000236745">
    <property type="component" value="Unassembled WGS sequence"/>
</dbReference>
<dbReference type="RefSeq" id="WP_104002412.1">
    <property type="nucleotide sequence ID" value="NZ_FNVQ01000001.1"/>
</dbReference>
<feature type="signal peptide" evidence="1">
    <location>
        <begin position="1"/>
        <end position="22"/>
    </location>
</feature>
<name>A0A1H5XV20_9GAMM</name>
<keyword evidence="3" id="KW-1185">Reference proteome</keyword>